<dbReference type="AlphaFoldDB" id="A0A1B4G739"/>
<proteinExistence type="predicted"/>
<name>A0A1B4G739_9BURK</name>
<organism evidence="2 3">
    <name type="scientific">Burkholderia mayonis</name>
    <dbReference type="NCBI Taxonomy" id="1385591"/>
    <lineage>
        <taxon>Bacteria</taxon>
        <taxon>Pseudomonadati</taxon>
        <taxon>Pseudomonadota</taxon>
        <taxon>Betaproteobacteria</taxon>
        <taxon>Burkholderiales</taxon>
        <taxon>Burkholderiaceae</taxon>
        <taxon>Burkholderia</taxon>
        <taxon>pseudomallei group</taxon>
    </lineage>
</organism>
<dbReference type="InterPro" id="IPR025272">
    <property type="entry name" value="SocA_Panacea"/>
</dbReference>
<gene>
    <name evidence="2" type="ORF">WS71_13270</name>
</gene>
<feature type="domain" description="Antitoxin SocA-like Panacea" evidence="1">
    <location>
        <begin position="31"/>
        <end position="142"/>
    </location>
</feature>
<reference evidence="2 3" key="1">
    <citation type="submission" date="2015-12" db="EMBL/GenBank/DDBJ databases">
        <title>Diversity of Burkholderia near neighbor genomes.</title>
        <authorList>
            <person name="Sahl J."/>
            <person name="Wagner D."/>
            <person name="Keim P."/>
        </authorList>
    </citation>
    <scope>NUCLEOTIDE SEQUENCE [LARGE SCALE GENOMIC DNA]</scope>
    <source>
        <strain evidence="2 3">BDU8</strain>
    </source>
</reference>
<accession>A0A1B4G739</accession>
<evidence type="ECO:0000259" key="1">
    <source>
        <dbReference type="Pfam" id="PF13274"/>
    </source>
</evidence>
<protein>
    <recommendedName>
        <fullName evidence="1">Antitoxin SocA-like Panacea domain-containing protein</fullName>
    </recommendedName>
</protein>
<evidence type="ECO:0000313" key="3">
    <source>
        <dbReference type="Proteomes" id="UP000067711"/>
    </source>
</evidence>
<dbReference type="Pfam" id="PF13274">
    <property type="entry name" value="SocA_Panacea"/>
    <property type="match status" value="1"/>
</dbReference>
<dbReference type="RefSeq" id="WP_066488989.1">
    <property type="nucleotide sequence ID" value="NZ_CP013389.1"/>
</dbReference>
<dbReference type="Proteomes" id="UP000067711">
    <property type="component" value="Chromosome 1"/>
</dbReference>
<dbReference type="EMBL" id="CP013389">
    <property type="protein sequence ID" value="AOJ11736.1"/>
    <property type="molecule type" value="Genomic_DNA"/>
</dbReference>
<sequence>MFSHLFNPRKAADSAAYLLFCAEAPMSSVKLMKLLYLAERESFAQFGEPLTGDELFALKKGPILRETYRRLNGEVGGWEGVFQNLANHGIALRTPAPSKEYFARSTVLSDADIEVLDAVWEQFGKLDQTHLADYLHTKCLEWTDSRGEASEVTHERLFKALGYSREQIEELLQRLAELDNINEVLSLSIA</sequence>
<evidence type="ECO:0000313" key="2">
    <source>
        <dbReference type="EMBL" id="AOJ11736.1"/>
    </source>
</evidence>